<evidence type="ECO:0000256" key="1">
    <source>
        <dbReference type="ARBA" id="ARBA00012513"/>
    </source>
</evidence>
<feature type="domain" description="Protein kinase" evidence="6">
    <location>
        <begin position="158"/>
        <end position="412"/>
    </location>
</feature>
<gene>
    <name evidence="7" type="ORF">HK097_009061</name>
</gene>
<evidence type="ECO:0000259" key="6">
    <source>
        <dbReference type="PROSITE" id="PS50011"/>
    </source>
</evidence>
<feature type="binding site" evidence="4">
    <location>
        <position position="187"/>
    </location>
    <ligand>
        <name>ATP</name>
        <dbReference type="ChEBI" id="CHEBI:30616"/>
    </ligand>
</feature>
<evidence type="ECO:0000256" key="5">
    <source>
        <dbReference type="SAM" id="MobiDB-lite"/>
    </source>
</evidence>
<dbReference type="InterPro" id="IPR011009">
    <property type="entry name" value="Kinase-like_dom_sf"/>
</dbReference>
<feature type="region of interest" description="Disordered" evidence="5">
    <location>
        <begin position="452"/>
        <end position="476"/>
    </location>
</feature>
<dbReference type="PANTHER" id="PTHR48012:SF28">
    <property type="entry name" value="SERINE_THREONINE-PROTEIN KINASE PAKE-RELATED"/>
    <property type="match status" value="1"/>
</dbReference>
<dbReference type="FunFam" id="1.10.510.10:FF:001091">
    <property type="entry name" value="STE family protein kinase"/>
    <property type="match status" value="1"/>
</dbReference>
<dbReference type="PANTHER" id="PTHR48012">
    <property type="entry name" value="STERILE20-LIKE KINASE, ISOFORM B-RELATED"/>
    <property type="match status" value="1"/>
</dbReference>
<dbReference type="PROSITE" id="PS00107">
    <property type="entry name" value="PROTEIN_KINASE_ATP"/>
    <property type="match status" value="1"/>
</dbReference>
<feature type="region of interest" description="Disordered" evidence="5">
    <location>
        <begin position="489"/>
        <end position="508"/>
    </location>
</feature>
<name>A0AAD5SC74_9FUNG</name>
<dbReference type="Proteomes" id="UP001212841">
    <property type="component" value="Unassembled WGS sequence"/>
</dbReference>
<feature type="compositionally biased region" description="Polar residues" evidence="5">
    <location>
        <begin position="1"/>
        <end position="10"/>
    </location>
</feature>
<feature type="region of interest" description="Disordered" evidence="5">
    <location>
        <begin position="1"/>
        <end position="56"/>
    </location>
</feature>
<dbReference type="EMBL" id="JADGJD010000572">
    <property type="protein sequence ID" value="KAJ3049954.1"/>
    <property type="molecule type" value="Genomic_DNA"/>
</dbReference>
<evidence type="ECO:0000313" key="7">
    <source>
        <dbReference type="EMBL" id="KAJ3049954.1"/>
    </source>
</evidence>
<dbReference type="PROSITE" id="PS00108">
    <property type="entry name" value="PROTEIN_KINASE_ST"/>
    <property type="match status" value="1"/>
</dbReference>
<keyword evidence="3 4" id="KW-0067">ATP-binding</keyword>
<dbReference type="InterPro" id="IPR008271">
    <property type="entry name" value="Ser/Thr_kinase_AS"/>
</dbReference>
<dbReference type="SMART" id="SM00220">
    <property type="entry name" value="S_TKc"/>
    <property type="match status" value="1"/>
</dbReference>
<feature type="region of interest" description="Disordered" evidence="5">
    <location>
        <begin position="100"/>
        <end position="127"/>
    </location>
</feature>
<dbReference type="InterPro" id="IPR000719">
    <property type="entry name" value="Prot_kinase_dom"/>
</dbReference>
<keyword evidence="2 4" id="KW-0547">Nucleotide-binding</keyword>
<comment type="caution">
    <text evidence="7">The sequence shown here is derived from an EMBL/GenBank/DDBJ whole genome shotgun (WGS) entry which is preliminary data.</text>
</comment>
<evidence type="ECO:0000256" key="3">
    <source>
        <dbReference type="ARBA" id="ARBA00022840"/>
    </source>
</evidence>
<feature type="compositionally biased region" description="Polar residues" evidence="5">
    <location>
        <begin position="46"/>
        <end position="56"/>
    </location>
</feature>
<protein>
    <recommendedName>
        <fullName evidence="1">non-specific serine/threonine protein kinase</fullName>
        <ecNumber evidence="1">2.7.11.1</ecNumber>
    </recommendedName>
</protein>
<accession>A0AAD5SC74</accession>
<dbReference type="Gene3D" id="1.10.510.10">
    <property type="entry name" value="Transferase(Phosphotransferase) domain 1"/>
    <property type="match status" value="1"/>
</dbReference>
<evidence type="ECO:0000256" key="2">
    <source>
        <dbReference type="ARBA" id="ARBA00022741"/>
    </source>
</evidence>
<proteinExistence type="predicted"/>
<dbReference type="EC" id="2.7.11.1" evidence="1"/>
<dbReference type="SUPFAM" id="SSF56112">
    <property type="entry name" value="Protein kinase-like (PK-like)"/>
    <property type="match status" value="1"/>
</dbReference>
<dbReference type="GO" id="GO:0004674">
    <property type="term" value="F:protein serine/threonine kinase activity"/>
    <property type="evidence" value="ECO:0007669"/>
    <property type="project" value="UniProtKB-EC"/>
</dbReference>
<dbReference type="InterPro" id="IPR017441">
    <property type="entry name" value="Protein_kinase_ATP_BS"/>
</dbReference>
<evidence type="ECO:0000256" key="4">
    <source>
        <dbReference type="PROSITE-ProRule" id="PRU10141"/>
    </source>
</evidence>
<organism evidence="7 8">
    <name type="scientific">Rhizophlyctis rosea</name>
    <dbReference type="NCBI Taxonomy" id="64517"/>
    <lineage>
        <taxon>Eukaryota</taxon>
        <taxon>Fungi</taxon>
        <taxon>Fungi incertae sedis</taxon>
        <taxon>Chytridiomycota</taxon>
        <taxon>Chytridiomycota incertae sedis</taxon>
        <taxon>Chytridiomycetes</taxon>
        <taxon>Rhizophlyctidales</taxon>
        <taxon>Rhizophlyctidaceae</taxon>
        <taxon>Rhizophlyctis</taxon>
    </lineage>
</organism>
<reference evidence="7" key="1">
    <citation type="submission" date="2020-05" db="EMBL/GenBank/DDBJ databases">
        <title>Phylogenomic resolution of chytrid fungi.</title>
        <authorList>
            <person name="Stajich J.E."/>
            <person name="Amses K."/>
            <person name="Simmons R."/>
            <person name="Seto K."/>
            <person name="Myers J."/>
            <person name="Bonds A."/>
            <person name="Quandt C.A."/>
            <person name="Barry K."/>
            <person name="Liu P."/>
            <person name="Grigoriev I."/>
            <person name="Longcore J.E."/>
            <person name="James T.Y."/>
        </authorList>
    </citation>
    <scope>NUCLEOTIDE SEQUENCE</scope>
    <source>
        <strain evidence="7">JEL0318</strain>
    </source>
</reference>
<evidence type="ECO:0000313" key="8">
    <source>
        <dbReference type="Proteomes" id="UP001212841"/>
    </source>
</evidence>
<sequence>MKQSFLTDNPSQPPNKSRKKKNRTLRKDSSSSPSPAPPQLPSSSSQTTLTHNGTPTVNANIFSKLAGLVTTTGGTTAAGRKTPTLRGASDIVATDMTNRAHSPDAAAGGLTPNAGPAPLRRSPTSEGWAISPPSDFKKVMHVDKEWNWFGEGDPRDLFRLDEKLGEGAFGSVYKATLTNTGFILAVKQIVIGSRESERVAIQKEIDLLKTCKHRNIVQYYGCVPVNEAMWILTDYCGAGSLVDCMELTRQTFSELQAAIILASALEGLAYLHEHGVVHRDVKSANILLTEQGEVKIADFGVSERLTQTIAARRTVVGTPFWMSPEVITGSGYGTEADIWSLGITAIEMTEGVPPHAEMRPMQAMFKIPFLPPPTLSEPSSFSETFNSFIAQCLTKAPAERPTAKTLLRHPFVEEFVDVKGVRIVDVRRELLEKIREAMTVRREMRLKKEVAGSKEEYKGPTVAAGDGAGGEDDESGIGYRTVITVDTGPIVKEPSPEPNEEECEETDTPSTVIFLGTQTETTTAKKVSRPLSTNFDTFRQNLHHPTADSAVASEEFVR</sequence>
<dbReference type="PROSITE" id="PS50011">
    <property type="entry name" value="PROTEIN_KINASE_DOM"/>
    <property type="match status" value="1"/>
</dbReference>
<dbReference type="InterPro" id="IPR050629">
    <property type="entry name" value="STE20/SPS1-PAK"/>
</dbReference>
<dbReference type="GO" id="GO:0005524">
    <property type="term" value="F:ATP binding"/>
    <property type="evidence" value="ECO:0007669"/>
    <property type="project" value="UniProtKB-UniRule"/>
</dbReference>
<dbReference type="GO" id="GO:0005737">
    <property type="term" value="C:cytoplasm"/>
    <property type="evidence" value="ECO:0007669"/>
    <property type="project" value="TreeGrafter"/>
</dbReference>
<dbReference type="AlphaFoldDB" id="A0AAD5SC74"/>
<keyword evidence="8" id="KW-1185">Reference proteome</keyword>
<dbReference type="Pfam" id="PF00069">
    <property type="entry name" value="Pkinase"/>
    <property type="match status" value="1"/>
</dbReference>
<feature type="compositionally biased region" description="Acidic residues" evidence="5">
    <location>
        <begin position="498"/>
        <end position="507"/>
    </location>
</feature>
<feature type="non-terminal residue" evidence="7">
    <location>
        <position position="1"/>
    </location>
</feature>